<accession>A0A4Y3HS59</accession>
<keyword evidence="9" id="KW-1185">Reference proteome</keyword>
<evidence type="ECO:0000256" key="6">
    <source>
        <dbReference type="SAM" id="Phobius"/>
    </source>
</evidence>
<evidence type="ECO:0000256" key="5">
    <source>
        <dbReference type="ARBA" id="ARBA00023136"/>
    </source>
</evidence>
<feature type="transmembrane region" description="Helical" evidence="6">
    <location>
        <begin position="265"/>
        <end position="283"/>
    </location>
</feature>
<feature type="transmembrane region" description="Helical" evidence="6">
    <location>
        <begin position="37"/>
        <end position="55"/>
    </location>
</feature>
<feature type="transmembrane region" description="Helical" evidence="6">
    <location>
        <begin position="149"/>
        <end position="165"/>
    </location>
</feature>
<dbReference type="EMBL" id="BJLF01000003">
    <property type="protein sequence ID" value="GEA49983.1"/>
    <property type="molecule type" value="Genomic_DNA"/>
</dbReference>
<feature type="transmembrane region" description="Helical" evidence="6">
    <location>
        <begin position="208"/>
        <end position="226"/>
    </location>
</feature>
<evidence type="ECO:0000313" key="9">
    <source>
        <dbReference type="Proteomes" id="UP000318717"/>
    </source>
</evidence>
<feature type="transmembrane region" description="Helical" evidence="6">
    <location>
        <begin position="98"/>
        <end position="115"/>
    </location>
</feature>
<dbReference type="GO" id="GO:0005886">
    <property type="term" value="C:plasma membrane"/>
    <property type="evidence" value="ECO:0007669"/>
    <property type="project" value="UniProtKB-SubCell"/>
</dbReference>
<keyword evidence="3 6" id="KW-0812">Transmembrane</keyword>
<feature type="transmembrane region" description="Helical" evidence="6">
    <location>
        <begin position="67"/>
        <end position="86"/>
    </location>
</feature>
<dbReference type="OrthoDB" id="8370318at2"/>
<dbReference type="InterPro" id="IPR051258">
    <property type="entry name" value="Diverse_Substrate_Transporter"/>
</dbReference>
<feature type="transmembrane region" description="Helical" evidence="6">
    <location>
        <begin position="122"/>
        <end position="143"/>
    </location>
</feature>
<evidence type="ECO:0000256" key="4">
    <source>
        <dbReference type="ARBA" id="ARBA00022989"/>
    </source>
</evidence>
<gene>
    <name evidence="8" type="ORF">VIN01S_07870</name>
</gene>
<organism evidence="8 9">
    <name type="scientific">Vibrio inusitatus NBRC 102082</name>
    <dbReference type="NCBI Taxonomy" id="1219070"/>
    <lineage>
        <taxon>Bacteria</taxon>
        <taxon>Pseudomonadati</taxon>
        <taxon>Pseudomonadota</taxon>
        <taxon>Gammaproteobacteria</taxon>
        <taxon>Vibrionales</taxon>
        <taxon>Vibrionaceae</taxon>
        <taxon>Vibrio</taxon>
    </lineage>
</organism>
<feature type="transmembrane region" description="Helical" evidence="6">
    <location>
        <begin position="238"/>
        <end position="259"/>
    </location>
</feature>
<evidence type="ECO:0000256" key="2">
    <source>
        <dbReference type="ARBA" id="ARBA00022475"/>
    </source>
</evidence>
<name>A0A4Y3HS59_9VIBR</name>
<dbReference type="InterPro" id="IPR037185">
    <property type="entry name" value="EmrE-like"/>
</dbReference>
<keyword evidence="4 6" id="KW-1133">Transmembrane helix</keyword>
<dbReference type="Pfam" id="PF00892">
    <property type="entry name" value="EamA"/>
    <property type="match status" value="2"/>
</dbReference>
<dbReference type="SUPFAM" id="SSF103481">
    <property type="entry name" value="Multidrug resistance efflux transporter EmrE"/>
    <property type="match status" value="2"/>
</dbReference>
<feature type="transmembrane region" description="Helical" evidence="6">
    <location>
        <begin position="177"/>
        <end position="196"/>
    </location>
</feature>
<keyword evidence="5 6" id="KW-0472">Membrane</keyword>
<comment type="subcellular location">
    <subcellularLocation>
        <location evidence="1">Cell membrane</location>
        <topology evidence="1">Multi-pass membrane protein</topology>
    </subcellularLocation>
</comment>
<reference evidence="8 9" key="1">
    <citation type="submission" date="2019-06" db="EMBL/GenBank/DDBJ databases">
        <title>Whole genome shotgun sequence of Vibrio inusitatus NBRC 102082.</title>
        <authorList>
            <person name="Hosoyama A."/>
            <person name="Uohara A."/>
            <person name="Ohji S."/>
            <person name="Ichikawa N."/>
        </authorList>
    </citation>
    <scope>NUCLEOTIDE SEQUENCE [LARGE SCALE GENOMIC DNA]</scope>
    <source>
        <strain evidence="8 9">NBRC 102082</strain>
    </source>
</reference>
<keyword evidence="2" id="KW-1003">Cell membrane</keyword>
<proteinExistence type="predicted"/>
<evidence type="ECO:0000259" key="7">
    <source>
        <dbReference type="Pfam" id="PF00892"/>
    </source>
</evidence>
<dbReference type="Proteomes" id="UP000318717">
    <property type="component" value="Unassembled WGS sequence"/>
</dbReference>
<sequence length="287" mass="31512">MNLKALKGELFLVLATILAAIGWIASKLVILEVPGEIFITSRFLLASLILFPFCYKKVLALKPKQIISLLGVGFVLALSIQVWVYAVSISTTLAEGAFIMSLAMIIAPFVSLILFRVKPNRAFWIALPIAILGMALLTLANGWQVDRSQWYFLLASGLLSLHFVLNKRVITNLNPLTSICVQLFAVGLVGAISVGITQPDAFELNRHILFWFAVSTLIATSIRYLAQTVGQFSVKMETASLIMILEPVWTLMLSISMLGEVVGTQKLLGGGVIFLSLLVYIKLSKKR</sequence>
<dbReference type="InterPro" id="IPR000620">
    <property type="entry name" value="EamA_dom"/>
</dbReference>
<evidence type="ECO:0000313" key="8">
    <source>
        <dbReference type="EMBL" id="GEA49983.1"/>
    </source>
</evidence>
<feature type="domain" description="EamA" evidence="7">
    <location>
        <begin position="151"/>
        <end position="280"/>
    </location>
</feature>
<evidence type="ECO:0000256" key="3">
    <source>
        <dbReference type="ARBA" id="ARBA00022692"/>
    </source>
</evidence>
<protein>
    <submittedName>
        <fullName evidence="8">Membrane protein</fullName>
    </submittedName>
</protein>
<dbReference type="AlphaFoldDB" id="A0A4Y3HS59"/>
<evidence type="ECO:0000256" key="1">
    <source>
        <dbReference type="ARBA" id="ARBA00004651"/>
    </source>
</evidence>
<dbReference type="PANTHER" id="PTHR42920">
    <property type="entry name" value="OS03G0707200 PROTEIN-RELATED"/>
    <property type="match status" value="1"/>
</dbReference>
<feature type="transmembrane region" description="Helical" evidence="6">
    <location>
        <begin position="12"/>
        <end position="31"/>
    </location>
</feature>
<comment type="caution">
    <text evidence="8">The sequence shown here is derived from an EMBL/GenBank/DDBJ whole genome shotgun (WGS) entry which is preliminary data.</text>
</comment>
<dbReference type="PANTHER" id="PTHR42920:SF5">
    <property type="entry name" value="EAMA DOMAIN-CONTAINING PROTEIN"/>
    <property type="match status" value="1"/>
</dbReference>
<dbReference type="RefSeq" id="WP_141344314.1">
    <property type="nucleotide sequence ID" value="NZ_BJLF01000003.1"/>
</dbReference>
<feature type="domain" description="EamA" evidence="7">
    <location>
        <begin position="7"/>
        <end position="138"/>
    </location>
</feature>